<dbReference type="InterPro" id="IPR002110">
    <property type="entry name" value="Ankyrin_rpt"/>
</dbReference>
<dbReference type="VEuPathDB" id="FungiDB:ASPFODRAFT_41459"/>
<dbReference type="InterPro" id="IPR052391">
    <property type="entry name" value="E3_Ligase-Neurotoxin"/>
</dbReference>
<dbReference type="Proteomes" id="UP000184063">
    <property type="component" value="Unassembled WGS sequence"/>
</dbReference>
<proteinExistence type="predicted"/>
<dbReference type="Gene3D" id="1.25.40.20">
    <property type="entry name" value="Ankyrin repeat-containing domain"/>
    <property type="match status" value="1"/>
</dbReference>
<name>A0A1M3TW16_ASPLC</name>
<accession>A0A1M3TW16</accession>
<feature type="repeat" description="ANK" evidence="1">
    <location>
        <begin position="260"/>
        <end position="285"/>
    </location>
</feature>
<dbReference type="SMART" id="SM00248">
    <property type="entry name" value="ANK"/>
    <property type="match status" value="6"/>
</dbReference>
<dbReference type="InterPro" id="IPR036770">
    <property type="entry name" value="Ankyrin_rpt-contain_sf"/>
</dbReference>
<dbReference type="PANTHER" id="PTHR24133">
    <property type="entry name" value="ANKYRIN DOMAIN-CONTAINING"/>
    <property type="match status" value="1"/>
</dbReference>
<dbReference type="OrthoDB" id="4772757at2759"/>
<dbReference type="PANTHER" id="PTHR24133:SF40">
    <property type="entry name" value="ANKYRIN REPEAT DOMAIN 44"/>
    <property type="match status" value="1"/>
</dbReference>
<dbReference type="SUPFAM" id="SSF48403">
    <property type="entry name" value="Ankyrin repeat"/>
    <property type="match status" value="1"/>
</dbReference>
<dbReference type="Pfam" id="PF12796">
    <property type="entry name" value="Ank_2"/>
    <property type="match status" value="1"/>
</dbReference>
<evidence type="ECO:0000256" key="1">
    <source>
        <dbReference type="PROSITE-ProRule" id="PRU00023"/>
    </source>
</evidence>
<evidence type="ECO:0008006" key="5">
    <source>
        <dbReference type="Google" id="ProtNLM"/>
    </source>
</evidence>
<dbReference type="AlphaFoldDB" id="A0A1M3TW16"/>
<evidence type="ECO:0000313" key="4">
    <source>
        <dbReference type="Proteomes" id="UP000184063"/>
    </source>
</evidence>
<feature type="region of interest" description="Disordered" evidence="2">
    <location>
        <begin position="410"/>
        <end position="439"/>
    </location>
</feature>
<dbReference type="PROSITE" id="PS50297">
    <property type="entry name" value="ANK_REP_REGION"/>
    <property type="match status" value="1"/>
</dbReference>
<keyword evidence="1" id="KW-0040">ANK repeat</keyword>
<dbReference type="EMBL" id="KV878237">
    <property type="protein sequence ID" value="OJZ91029.1"/>
    <property type="molecule type" value="Genomic_DNA"/>
</dbReference>
<evidence type="ECO:0000313" key="3">
    <source>
        <dbReference type="EMBL" id="OJZ91029.1"/>
    </source>
</evidence>
<protein>
    <recommendedName>
        <fullName evidence="5">F-box domain-containing protein</fullName>
    </recommendedName>
</protein>
<dbReference type="PROSITE" id="PS50088">
    <property type="entry name" value="ANK_REPEAT"/>
    <property type="match status" value="1"/>
</dbReference>
<reference evidence="4" key="1">
    <citation type="journal article" date="2017" name="Genome Biol.">
        <title>Comparative genomics reveals high biological diversity and specific adaptations in the industrially and medically important fungal genus Aspergillus.</title>
        <authorList>
            <person name="de Vries R.P."/>
            <person name="Riley R."/>
            <person name="Wiebenga A."/>
            <person name="Aguilar-Osorio G."/>
            <person name="Amillis S."/>
            <person name="Uchima C.A."/>
            <person name="Anderluh G."/>
            <person name="Asadollahi M."/>
            <person name="Askin M."/>
            <person name="Barry K."/>
            <person name="Battaglia E."/>
            <person name="Bayram O."/>
            <person name="Benocci T."/>
            <person name="Braus-Stromeyer S.A."/>
            <person name="Caldana C."/>
            <person name="Canovas D."/>
            <person name="Cerqueira G.C."/>
            <person name="Chen F."/>
            <person name="Chen W."/>
            <person name="Choi C."/>
            <person name="Clum A."/>
            <person name="Dos Santos R.A."/>
            <person name="Damasio A.R."/>
            <person name="Diallinas G."/>
            <person name="Emri T."/>
            <person name="Fekete E."/>
            <person name="Flipphi M."/>
            <person name="Freyberg S."/>
            <person name="Gallo A."/>
            <person name="Gournas C."/>
            <person name="Habgood R."/>
            <person name="Hainaut M."/>
            <person name="Harispe M.L."/>
            <person name="Henrissat B."/>
            <person name="Hilden K.S."/>
            <person name="Hope R."/>
            <person name="Hossain A."/>
            <person name="Karabika E."/>
            <person name="Karaffa L."/>
            <person name="Karanyi Z."/>
            <person name="Krasevec N."/>
            <person name="Kuo A."/>
            <person name="Kusch H."/>
            <person name="LaButti K."/>
            <person name="Lagendijk E.L."/>
            <person name="Lapidus A."/>
            <person name="Levasseur A."/>
            <person name="Lindquist E."/>
            <person name="Lipzen A."/>
            <person name="Logrieco A.F."/>
            <person name="MacCabe A."/>
            <person name="Maekelae M.R."/>
            <person name="Malavazi I."/>
            <person name="Melin P."/>
            <person name="Meyer V."/>
            <person name="Mielnichuk N."/>
            <person name="Miskei M."/>
            <person name="Molnar A.P."/>
            <person name="Mule G."/>
            <person name="Ngan C.Y."/>
            <person name="Orejas M."/>
            <person name="Orosz E."/>
            <person name="Ouedraogo J.P."/>
            <person name="Overkamp K.M."/>
            <person name="Park H.-S."/>
            <person name="Perrone G."/>
            <person name="Piumi F."/>
            <person name="Punt P.J."/>
            <person name="Ram A.F."/>
            <person name="Ramon A."/>
            <person name="Rauscher S."/>
            <person name="Record E."/>
            <person name="Riano-Pachon D.M."/>
            <person name="Robert V."/>
            <person name="Roehrig J."/>
            <person name="Ruller R."/>
            <person name="Salamov A."/>
            <person name="Salih N.S."/>
            <person name="Samson R.A."/>
            <person name="Sandor E."/>
            <person name="Sanguinetti M."/>
            <person name="Schuetze T."/>
            <person name="Sepcic K."/>
            <person name="Shelest E."/>
            <person name="Sherlock G."/>
            <person name="Sophianopoulou V."/>
            <person name="Squina F.M."/>
            <person name="Sun H."/>
            <person name="Susca A."/>
            <person name="Todd R.B."/>
            <person name="Tsang A."/>
            <person name="Unkles S.E."/>
            <person name="van de Wiele N."/>
            <person name="van Rossen-Uffink D."/>
            <person name="Oliveira J.V."/>
            <person name="Vesth T.C."/>
            <person name="Visser J."/>
            <person name="Yu J.-H."/>
            <person name="Zhou M."/>
            <person name="Andersen M.R."/>
            <person name="Archer D.B."/>
            <person name="Baker S.E."/>
            <person name="Benoit I."/>
            <person name="Brakhage A.A."/>
            <person name="Braus G.H."/>
            <person name="Fischer R."/>
            <person name="Frisvad J.C."/>
            <person name="Goldman G.H."/>
            <person name="Houbraken J."/>
            <person name="Oakley B."/>
            <person name="Pocsi I."/>
            <person name="Scazzocchio C."/>
            <person name="Seiboth B."/>
            <person name="vanKuyk P.A."/>
            <person name="Wortman J."/>
            <person name="Dyer P.S."/>
            <person name="Grigoriev I.V."/>
        </authorList>
    </citation>
    <scope>NUCLEOTIDE SEQUENCE [LARGE SCALE GENOMIC DNA]</scope>
    <source>
        <strain evidence="4">CBS 106.47</strain>
    </source>
</reference>
<organism evidence="3 4">
    <name type="scientific">Aspergillus luchuensis (strain CBS 106.47)</name>
    <dbReference type="NCBI Taxonomy" id="1137211"/>
    <lineage>
        <taxon>Eukaryota</taxon>
        <taxon>Fungi</taxon>
        <taxon>Dikarya</taxon>
        <taxon>Ascomycota</taxon>
        <taxon>Pezizomycotina</taxon>
        <taxon>Eurotiomycetes</taxon>
        <taxon>Eurotiomycetidae</taxon>
        <taxon>Eurotiales</taxon>
        <taxon>Aspergillaceae</taxon>
        <taxon>Aspergillus</taxon>
        <taxon>Aspergillus subgen. Circumdati</taxon>
    </lineage>
</organism>
<sequence length="439" mass="48820">MASLNHLPMELLFWVVEYLTTQRDISHLMQTSKHLYTTLHPFLCNYNVRHDEGSALLWAAQNGEVHLTAQLLAAGANIAAYSPPAKYIARKIRVGTGVDPWAKKNPILCAAQGRHTKTLEVLLGETRSDQAASPAQLRSVLHWALRQHDDQLVERMLALKAPLDPATEARYAPSALGVAVTAGFRFILPRLLGIGARPGPKECPCPTEQAVRNNRPDIVRILLDHGIGLYGDEALCHIAHQDDRSMLRLFLEYDIDLVDYGSAALFTAIRDGHYEMAELLIDNGALKEVTCDLYPQSGIFIGTAYSAVGFAILYEQLEILKLLLDKGFLPEPSDLHLAKKRNFIGAVSLLTSFAERKLHNQISIGNWHMFGLNPKTPEEEASNRWSARYCTGGIIDPSGTREPEPNLVLSQPCLVDSDGDPDSEREDSRDRTNYLTMCY</sequence>
<evidence type="ECO:0000256" key="2">
    <source>
        <dbReference type="SAM" id="MobiDB-lite"/>
    </source>
</evidence>
<gene>
    <name evidence="3" type="ORF">ASPFODRAFT_41459</name>
</gene>